<keyword evidence="5 10" id="KW-0175">Coiled coil</keyword>
<keyword evidence="8" id="KW-0539">Nucleus</keyword>
<dbReference type="PANTHER" id="PTHR13512:SF2">
    <property type="entry name" value="MEDIATOR OF RNA POLYMERASE II TRANSCRIPTION SUBUNIT 28"/>
    <property type="match status" value="1"/>
</dbReference>
<evidence type="ECO:0000313" key="13">
    <source>
        <dbReference type="Proteomes" id="UP000054783"/>
    </source>
</evidence>
<evidence type="ECO:0000256" key="5">
    <source>
        <dbReference type="ARBA" id="ARBA00023054"/>
    </source>
</evidence>
<feature type="non-terminal residue" evidence="12">
    <location>
        <position position="1"/>
    </location>
</feature>
<evidence type="ECO:0000313" key="12">
    <source>
        <dbReference type="EMBL" id="KRY19996.1"/>
    </source>
</evidence>
<dbReference type="GO" id="GO:0016592">
    <property type="term" value="C:mediator complex"/>
    <property type="evidence" value="ECO:0007669"/>
    <property type="project" value="TreeGrafter"/>
</dbReference>
<keyword evidence="11" id="KW-1133">Transmembrane helix</keyword>
<evidence type="ECO:0000256" key="11">
    <source>
        <dbReference type="SAM" id="Phobius"/>
    </source>
</evidence>
<comment type="caution">
    <text evidence="12">The sequence shown here is derived from an EMBL/GenBank/DDBJ whole genome shotgun (WGS) entry which is preliminary data.</text>
</comment>
<dbReference type="InterPro" id="IPR021640">
    <property type="entry name" value="Mediator_Med28"/>
</dbReference>
<evidence type="ECO:0000256" key="2">
    <source>
        <dbReference type="ARBA" id="ARBA00005571"/>
    </source>
</evidence>
<evidence type="ECO:0000256" key="1">
    <source>
        <dbReference type="ARBA" id="ARBA00004123"/>
    </source>
</evidence>
<proteinExistence type="inferred from homology"/>
<keyword evidence="13" id="KW-1185">Reference proteome</keyword>
<keyword evidence="11" id="KW-0472">Membrane</keyword>
<sequence length="367" mass="42811">LAFDNGKNLLYLSWNDWMRFLKFAKASEWNTALHMVQAMFLAFLVIVIWLIYCEFLYFSEIYYAYTFTVDTSFKEYGGAFDFFAVGFSVYSQLTLYVDLTVATKCEYLATSMDGVKQKSLASSEEISMVPVRFKLSPDAQLYWNMLRNVRELHVPERLHHLSERNSLGFEIWRHLHEFAVDRQNNASSTETAIVDACRIHGYFLMNKLRGFNFSHRIEKFGFGPRIAGIINPLDGFQKESFDSKQTFDCLSMEEYNGDVINNFRQAVKSCLTLLSVPVKTRHIEADEIKTTAEVATHRLIEAARRSERHFVRLYALFSAYCPEEVLKEEINDMKQEIERKKNMLLKHEEKMIAWEQILSEAETPLTS</sequence>
<comment type="subcellular location">
    <subcellularLocation>
        <location evidence="1">Nucleus</location>
    </subcellularLocation>
</comment>
<keyword evidence="7" id="KW-0804">Transcription</keyword>
<name>A0A0V1A6B7_9BILA</name>
<comment type="similarity">
    <text evidence="2">Belongs to the Mediator complex subunit 28 family.</text>
</comment>
<evidence type="ECO:0000256" key="4">
    <source>
        <dbReference type="ARBA" id="ARBA00023015"/>
    </source>
</evidence>
<evidence type="ECO:0000256" key="8">
    <source>
        <dbReference type="ARBA" id="ARBA00023242"/>
    </source>
</evidence>
<evidence type="ECO:0000256" key="7">
    <source>
        <dbReference type="ARBA" id="ARBA00023163"/>
    </source>
</evidence>
<dbReference type="Pfam" id="PF11594">
    <property type="entry name" value="Med28"/>
    <property type="match status" value="1"/>
</dbReference>
<keyword evidence="4" id="KW-0805">Transcription regulation</keyword>
<evidence type="ECO:0000256" key="3">
    <source>
        <dbReference type="ARBA" id="ARBA00019683"/>
    </source>
</evidence>
<dbReference type="EMBL" id="JYDQ01000029">
    <property type="protein sequence ID" value="KRY19996.1"/>
    <property type="molecule type" value="Genomic_DNA"/>
</dbReference>
<evidence type="ECO:0000256" key="6">
    <source>
        <dbReference type="ARBA" id="ARBA00023159"/>
    </source>
</evidence>
<dbReference type="AlphaFoldDB" id="A0A0V1A6B7"/>
<reference evidence="12 13" key="1">
    <citation type="submission" date="2015-01" db="EMBL/GenBank/DDBJ databases">
        <title>Evolution of Trichinella species and genotypes.</title>
        <authorList>
            <person name="Korhonen P.K."/>
            <person name="Edoardo P."/>
            <person name="Giuseppe L.R."/>
            <person name="Gasser R.B."/>
        </authorList>
    </citation>
    <scope>NUCLEOTIDE SEQUENCE [LARGE SCALE GENOMIC DNA]</scope>
    <source>
        <strain evidence="12">ISS2496</strain>
    </source>
</reference>
<organism evidence="12 13">
    <name type="scientific">Trichinella patagoniensis</name>
    <dbReference type="NCBI Taxonomy" id="990121"/>
    <lineage>
        <taxon>Eukaryota</taxon>
        <taxon>Metazoa</taxon>
        <taxon>Ecdysozoa</taxon>
        <taxon>Nematoda</taxon>
        <taxon>Enoplea</taxon>
        <taxon>Dorylaimia</taxon>
        <taxon>Trichinellida</taxon>
        <taxon>Trichinellidae</taxon>
        <taxon>Trichinella</taxon>
    </lineage>
</organism>
<accession>A0A0V1A6B7</accession>
<gene>
    <name evidence="12" type="primary">ERGIC2</name>
    <name evidence="12" type="ORF">T12_11403</name>
</gene>
<keyword evidence="6" id="KW-0010">Activator</keyword>
<dbReference type="PANTHER" id="PTHR13512">
    <property type="entry name" value="MEDIATOR COMPLEX SUBUNIT 28"/>
    <property type="match status" value="1"/>
</dbReference>
<keyword evidence="11" id="KW-0812">Transmembrane</keyword>
<feature type="transmembrane region" description="Helical" evidence="11">
    <location>
        <begin position="32"/>
        <end position="52"/>
    </location>
</feature>
<evidence type="ECO:0000256" key="9">
    <source>
        <dbReference type="ARBA" id="ARBA00031964"/>
    </source>
</evidence>
<feature type="coiled-coil region" evidence="10">
    <location>
        <begin position="323"/>
        <end position="350"/>
    </location>
</feature>
<protein>
    <recommendedName>
        <fullName evidence="3">Mediator of RNA polymerase II transcription subunit 28</fullName>
    </recommendedName>
    <alternativeName>
        <fullName evidence="9">Mediator complex subunit 28</fullName>
    </alternativeName>
</protein>
<dbReference type="Proteomes" id="UP000054783">
    <property type="component" value="Unassembled WGS sequence"/>
</dbReference>
<evidence type="ECO:0000256" key="10">
    <source>
        <dbReference type="SAM" id="Coils"/>
    </source>
</evidence>